<organism evidence="2 3">
    <name type="scientific">Thalassomonas actiniarum</name>
    <dbReference type="NCBI Taxonomy" id="485447"/>
    <lineage>
        <taxon>Bacteria</taxon>
        <taxon>Pseudomonadati</taxon>
        <taxon>Pseudomonadota</taxon>
        <taxon>Gammaproteobacteria</taxon>
        <taxon>Alteromonadales</taxon>
        <taxon>Colwelliaceae</taxon>
        <taxon>Thalassomonas</taxon>
    </lineage>
</organism>
<evidence type="ECO:0000259" key="1">
    <source>
        <dbReference type="Pfam" id="PF07589"/>
    </source>
</evidence>
<feature type="domain" description="Ice-binding protein C-terminal" evidence="1">
    <location>
        <begin position="246"/>
        <end position="270"/>
    </location>
</feature>
<dbReference type="Pfam" id="PF07589">
    <property type="entry name" value="PEP-CTERM"/>
    <property type="match status" value="1"/>
</dbReference>
<evidence type="ECO:0000313" key="3">
    <source>
        <dbReference type="Proteomes" id="UP000032568"/>
    </source>
</evidence>
<proteinExistence type="predicted"/>
<gene>
    <name evidence="2" type="ORF">SG35_030095</name>
</gene>
<dbReference type="RefSeq" id="WP_160298390.1">
    <property type="nucleotide sequence ID" value="NZ_CP059736.1"/>
</dbReference>
<dbReference type="Proteomes" id="UP000032568">
    <property type="component" value="Chromosome pTact"/>
</dbReference>
<dbReference type="KEGG" id="tact:SG35_030095"/>
<dbReference type="NCBIfam" id="TIGR02595">
    <property type="entry name" value="PEP_CTERM"/>
    <property type="match status" value="1"/>
</dbReference>
<protein>
    <submittedName>
        <fullName evidence="2">PEP-CTERM sorting domain-containing protein</fullName>
    </submittedName>
</protein>
<name>A0AAE9YZU9_9GAMM</name>
<sequence>MLSFLSVKFSTQLLKIPTLKGAFAAWLLMFCSPLSATIIMAGSDYLETTAGTFLDFSFPGSPMPEIGIVDFIGDPAGPGNTDTLVRRLDDAVLPGEGSSDTIDVELVALSLASADPVDIGGTDFDLSIALTPTMPSLGQLTLTLDDEAAVSGSFESFFDVFVDIRFFVADTDILVETITALPLLGLHGLGQWQQTPAPDTVIVSGSYGDINANQHIPPSDEYADFFITEIVEVQPGLGEHRLQQATVPEPASVILLSLGLLAITFTGKRKVMH</sequence>
<accession>A0AAE9YZU9</accession>
<dbReference type="EMBL" id="CP059736">
    <property type="protein sequence ID" value="WDE02657.1"/>
    <property type="molecule type" value="Genomic_DNA"/>
</dbReference>
<dbReference type="AlphaFoldDB" id="A0AAE9YZU9"/>
<reference evidence="2 3" key="2">
    <citation type="journal article" date="2022" name="Mar. Drugs">
        <title>Bioassay-Guided Fractionation Leads to the Detection of Cholic Acid Generated by the Rare Thalassomonas sp.</title>
        <authorList>
            <person name="Pheiffer F."/>
            <person name="Schneider Y.K."/>
            <person name="Hansen E.H."/>
            <person name="Andersen J.H."/>
            <person name="Isaksson J."/>
            <person name="Busche T."/>
            <person name="R C."/>
            <person name="Kalinowski J."/>
            <person name="Zyl L.V."/>
            <person name="Trindade M."/>
        </authorList>
    </citation>
    <scope>NUCLEOTIDE SEQUENCE [LARGE SCALE GENOMIC DNA]</scope>
    <source>
        <strain evidence="2 3">A5K-106</strain>
    </source>
</reference>
<dbReference type="InterPro" id="IPR013424">
    <property type="entry name" value="Ice-binding_C"/>
</dbReference>
<evidence type="ECO:0000313" key="2">
    <source>
        <dbReference type="EMBL" id="WDE02657.1"/>
    </source>
</evidence>
<keyword evidence="3" id="KW-1185">Reference proteome</keyword>
<reference evidence="2 3" key="1">
    <citation type="journal article" date="2015" name="Genome Announc.">
        <title>Draft Genome Sequences of Marine Isolates of Thalassomonas viridans and Thalassomonas actiniarum.</title>
        <authorList>
            <person name="Olonade I."/>
            <person name="van Zyl L.J."/>
            <person name="Trindade M."/>
        </authorList>
    </citation>
    <scope>NUCLEOTIDE SEQUENCE [LARGE SCALE GENOMIC DNA]</scope>
    <source>
        <strain evidence="2 3">A5K-106</strain>
    </source>
</reference>